<evidence type="ECO:0000259" key="1">
    <source>
        <dbReference type="PROSITE" id="PS51186"/>
    </source>
</evidence>
<dbReference type="InterPro" id="IPR016181">
    <property type="entry name" value="Acyl_CoA_acyltransferase"/>
</dbReference>
<dbReference type="PROSITE" id="PS51186">
    <property type="entry name" value="GNAT"/>
    <property type="match status" value="1"/>
</dbReference>
<dbReference type="OrthoDB" id="5418460at2"/>
<dbReference type="GO" id="GO:0016747">
    <property type="term" value="F:acyltransferase activity, transferring groups other than amino-acyl groups"/>
    <property type="evidence" value="ECO:0007669"/>
    <property type="project" value="InterPro"/>
</dbReference>
<dbReference type="CDD" id="cd04301">
    <property type="entry name" value="NAT_SF"/>
    <property type="match status" value="1"/>
</dbReference>
<dbReference type="RefSeq" id="WP_093882501.1">
    <property type="nucleotide sequence ID" value="NZ_FOBS01000004.1"/>
</dbReference>
<gene>
    <name evidence="2" type="ORF">SAMN04489760_104148</name>
</gene>
<protein>
    <submittedName>
        <fullName evidence="2">Acetyltransferase (GNAT) family protein</fullName>
    </submittedName>
</protein>
<keyword evidence="3" id="KW-1185">Reference proteome</keyword>
<dbReference type="InterPro" id="IPR000182">
    <property type="entry name" value="GNAT_dom"/>
</dbReference>
<dbReference type="Proteomes" id="UP000198744">
    <property type="component" value="Unassembled WGS sequence"/>
</dbReference>
<dbReference type="Gene3D" id="3.40.630.30">
    <property type="match status" value="1"/>
</dbReference>
<sequence length="151" mass="17033">MADEIEIKEIDFRYAPEITAIHRAIMKGNISDSWMQSIELHLRKQDVVGYVAIKDGQVTGYIIGEIKGPSFGLEKSGWIIALESHPNYMGSGIGKALVESIFKYFKQKGVKDIYTALRWDAVDMVSFFISAGFNRSDFINLEKHLDDAVPE</sequence>
<evidence type="ECO:0000313" key="3">
    <source>
        <dbReference type="Proteomes" id="UP000198744"/>
    </source>
</evidence>
<name>A0A1H7VRJ0_9BACT</name>
<evidence type="ECO:0000313" key="2">
    <source>
        <dbReference type="EMBL" id="SEM11826.1"/>
    </source>
</evidence>
<keyword evidence="2" id="KW-0808">Transferase</keyword>
<proteinExistence type="predicted"/>
<dbReference type="Pfam" id="PF00583">
    <property type="entry name" value="Acetyltransf_1"/>
    <property type="match status" value="1"/>
</dbReference>
<feature type="domain" description="N-acetyltransferase" evidence="1">
    <location>
        <begin position="5"/>
        <end position="151"/>
    </location>
</feature>
<dbReference type="EMBL" id="FOBS01000004">
    <property type="protein sequence ID" value="SEM11826.1"/>
    <property type="molecule type" value="Genomic_DNA"/>
</dbReference>
<organism evidence="2 3">
    <name type="scientific">Syntrophus gentianae</name>
    <dbReference type="NCBI Taxonomy" id="43775"/>
    <lineage>
        <taxon>Bacteria</taxon>
        <taxon>Pseudomonadati</taxon>
        <taxon>Thermodesulfobacteriota</taxon>
        <taxon>Syntrophia</taxon>
        <taxon>Syntrophales</taxon>
        <taxon>Syntrophaceae</taxon>
        <taxon>Syntrophus</taxon>
    </lineage>
</organism>
<accession>A0A1H7VRJ0</accession>
<reference evidence="2 3" key="1">
    <citation type="submission" date="2016-10" db="EMBL/GenBank/DDBJ databases">
        <authorList>
            <person name="de Groot N.N."/>
        </authorList>
    </citation>
    <scope>NUCLEOTIDE SEQUENCE [LARGE SCALE GENOMIC DNA]</scope>
    <source>
        <strain evidence="2 3">DSM 8423</strain>
    </source>
</reference>
<dbReference type="STRING" id="43775.SAMN04489760_104148"/>
<dbReference type="SUPFAM" id="SSF55729">
    <property type="entry name" value="Acyl-CoA N-acyltransferases (Nat)"/>
    <property type="match status" value="1"/>
</dbReference>
<dbReference type="AlphaFoldDB" id="A0A1H7VRJ0"/>